<proteinExistence type="predicted"/>
<evidence type="ECO:0000313" key="3">
    <source>
        <dbReference type="EMBL" id="CAE7380889.1"/>
    </source>
</evidence>
<feature type="coiled-coil region" evidence="1">
    <location>
        <begin position="113"/>
        <end position="140"/>
    </location>
</feature>
<name>A0A812QDJ9_9DINO</name>
<keyword evidence="2" id="KW-0812">Transmembrane</keyword>
<dbReference type="GO" id="GO:0005737">
    <property type="term" value="C:cytoplasm"/>
    <property type="evidence" value="ECO:0007669"/>
    <property type="project" value="TreeGrafter"/>
</dbReference>
<evidence type="ECO:0000256" key="1">
    <source>
        <dbReference type="SAM" id="Coils"/>
    </source>
</evidence>
<dbReference type="AlphaFoldDB" id="A0A812QDJ9"/>
<evidence type="ECO:0000256" key="2">
    <source>
        <dbReference type="SAM" id="Phobius"/>
    </source>
</evidence>
<feature type="transmembrane region" description="Helical" evidence="2">
    <location>
        <begin position="80"/>
        <end position="98"/>
    </location>
</feature>
<keyword evidence="1" id="KW-0175">Coiled coil</keyword>
<organism evidence="3 4">
    <name type="scientific">Symbiodinium natans</name>
    <dbReference type="NCBI Taxonomy" id="878477"/>
    <lineage>
        <taxon>Eukaryota</taxon>
        <taxon>Sar</taxon>
        <taxon>Alveolata</taxon>
        <taxon>Dinophyceae</taxon>
        <taxon>Suessiales</taxon>
        <taxon>Symbiodiniaceae</taxon>
        <taxon>Symbiodinium</taxon>
    </lineage>
</organism>
<evidence type="ECO:0000313" key="4">
    <source>
        <dbReference type="Proteomes" id="UP000604046"/>
    </source>
</evidence>
<dbReference type="Proteomes" id="UP000604046">
    <property type="component" value="Unassembled WGS sequence"/>
</dbReference>
<dbReference type="PANTHER" id="PTHR46687">
    <property type="entry name" value="PROTEIN DISPATCHED HOMOLOG 3"/>
    <property type="match status" value="1"/>
</dbReference>
<dbReference type="EMBL" id="CAJNDS010002224">
    <property type="protein sequence ID" value="CAE7380889.1"/>
    <property type="molecule type" value="Genomic_DNA"/>
</dbReference>
<comment type="caution">
    <text evidence="3">The sequence shown here is derived from an EMBL/GenBank/DDBJ whole genome shotgun (WGS) entry which is preliminary data.</text>
</comment>
<dbReference type="SUPFAM" id="SSF82866">
    <property type="entry name" value="Multidrug efflux transporter AcrB transmembrane domain"/>
    <property type="match status" value="1"/>
</dbReference>
<protein>
    <submittedName>
        <fullName evidence="3">Uncharacterized protein</fullName>
    </submittedName>
</protein>
<dbReference type="Gene3D" id="1.20.1640.10">
    <property type="entry name" value="Multidrug efflux transporter AcrB transmembrane domain"/>
    <property type="match status" value="1"/>
</dbReference>
<reference evidence="3" key="1">
    <citation type="submission" date="2021-02" db="EMBL/GenBank/DDBJ databases">
        <authorList>
            <person name="Dougan E. K."/>
            <person name="Rhodes N."/>
            <person name="Thang M."/>
            <person name="Chan C."/>
        </authorList>
    </citation>
    <scope>NUCLEOTIDE SEQUENCE</scope>
</reference>
<keyword evidence="4" id="KW-1185">Reference proteome</keyword>
<dbReference type="PANTHER" id="PTHR46687:SF1">
    <property type="entry name" value="PROTEIN DISPATCHED HOMOLOG 3"/>
    <property type="match status" value="1"/>
</dbReference>
<gene>
    <name evidence="3" type="ORF">SNAT2548_LOCUS20790</name>
</gene>
<keyword evidence="2" id="KW-1133">Transmembrane helix</keyword>
<sequence length="165" mass="17944">MADLQPRQPAPHPQGAEKLCCADDWDTIIIATCSGWAGVLLFTGDVMLAVIVTGVVIVVITGLAFFMVTVMGWSIGPIEVIALVVFVGYSVTYALHIAHNYNLMVASDEDLLEAEEKARKRQADRELAKAARKRRARKQEEGEDVDGVELAVVTDGDREARLGCC</sequence>
<dbReference type="OrthoDB" id="10285773at2759"/>
<accession>A0A812QDJ9</accession>
<dbReference type="InterPro" id="IPR042480">
    <property type="entry name" value="DISP3"/>
</dbReference>
<keyword evidence="2" id="KW-0472">Membrane</keyword>
<feature type="transmembrane region" description="Helical" evidence="2">
    <location>
        <begin position="46"/>
        <end position="68"/>
    </location>
</feature>